<name>A0ABQ4XZT3_9ASTR</name>
<evidence type="ECO:0000256" key="2">
    <source>
        <dbReference type="SAM" id="MobiDB-lite"/>
    </source>
</evidence>
<evidence type="ECO:0000313" key="3">
    <source>
        <dbReference type="EMBL" id="GJS70904.1"/>
    </source>
</evidence>
<reference evidence="3" key="1">
    <citation type="journal article" date="2022" name="Int. J. Mol. Sci.">
        <title>Draft Genome of Tanacetum Coccineum: Genomic Comparison of Closely Related Tanacetum-Family Plants.</title>
        <authorList>
            <person name="Yamashiro T."/>
            <person name="Shiraishi A."/>
            <person name="Nakayama K."/>
            <person name="Satake H."/>
        </authorList>
    </citation>
    <scope>NUCLEOTIDE SEQUENCE</scope>
</reference>
<evidence type="ECO:0000256" key="1">
    <source>
        <dbReference type="SAM" id="Coils"/>
    </source>
</evidence>
<comment type="caution">
    <text evidence="3">The sequence shown here is derived from an EMBL/GenBank/DDBJ whole genome shotgun (WGS) entry which is preliminary data.</text>
</comment>
<sequence length="400" mass="44073">MAKKDMHTYVSRLKDTELVTLIATYDIPLDLRPRLHDPNFRMINLSARDTAIASSSRSEQVMSIHDFICMPSLDKATVQEDPLELGTSILGKVVDRTTSLVPADTDIPCASSEEIAVTRPDSNVLTKVDHAAKRKASTGPEISTDATKRTRSSKKASGAGSSEQAARDEVELTDDRTLDDDDQCDGPEFAMEGNESLHDVSPGSRTASGAAWGVRRTTRASFRAPYAPDTQPLDTDAGADDIASDGNVDSYFDARVSNTAGDVLERDLLPFVLGPYYIPYHFDEGSKSETALDRFPTPAEAHQLRELSSVELYNQMSVSRLKAKLGALKSKCEATKQKLNSWHKKHGKYRNKRDALALKKEKAEEELVGIKSQLEHHKRQAEEIQGSIASFFQSDFTPLV</sequence>
<organism evidence="3 4">
    <name type="scientific">Tanacetum coccineum</name>
    <dbReference type="NCBI Taxonomy" id="301880"/>
    <lineage>
        <taxon>Eukaryota</taxon>
        <taxon>Viridiplantae</taxon>
        <taxon>Streptophyta</taxon>
        <taxon>Embryophyta</taxon>
        <taxon>Tracheophyta</taxon>
        <taxon>Spermatophyta</taxon>
        <taxon>Magnoliopsida</taxon>
        <taxon>eudicotyledons</taxon>
        <taxon>Gunneridae</taxon>
        <taxon>Pentapetalae</taxon>
        <taxon>asterids</taxon>
        <taxon>campanulids</taxon>
        <taxon>Asterales</taxon>
        <taxon>Asteraceae</taxon>
        <taxon>Asteroideae</taxon>
        <taxon>Anthemideae</taxon>
        <taxon>Anthemidinae</taxon>
        <taxon>Tanacetum</taxon>
    </lineage>
</organism>
<evidence type="ECO:0008006" key="5">
    <source>
        <dbReference type="Google" id="ProtNLM"/>
    </source>
</evidence>
<protein>
    <recommendedName>
        <fullName evidence="5">BZIP domain-containing protein</fullName>
    </recommendedName>
</protein>
<feature type="coiled-coil region" evidence="1">
    <location>
        <begin position="318"/>
        <end position="380"/>
    </location>
</feature>
<keyword evidence="4" id="KW-1185">Reference proteome</keyword>
<keyword evidence="1" id="KW-0175">Coiled coil</keyword>
<feature type="region of interest" description="Disordered" evidence="2">
    <location>
        <begin position="126"/>
        <end position="212"/>
    </location>
</feature>
<evidence type="ECO:0000313" key="4">
    <source>
        <dbReference type="Proteomes" id="UP001151760"/>
    </source>
</evidence>
<reference evidence="3" key="2">
    <citation type="submission" date="2022-01" db="EMBL/GenBank/DDBJ databases">
        <authorList>
            <person name="Yamashiro T."/>
            <person name="Shiraishi A."/>
            <person name="Satake H."/>
            <person name="Nakayama K."/>
        </authorList>
    </citation>
    <scope>NUCLEOTIDE SEQUENCE</scope>
</reference>
<dbReference type="Proteomes" id="UP001151760">
    <property type="component" value="Unassembled WGS sequence"/>
</dbReference>
<gene>
    <name evidence="3" type="ORF">Tco_0703745</name>
</gene>
<feature type="compositionally biased region" description="Basic and acidic residues" evidence="2">
    <location>
        <begin position="165"/>
        <end position="176"/>
    </location>
</feature>
<accession>A0ABQ4XZT3</accession>
<proteinExistence type="predicted"/>
<dbReference type="EMBL" id="BQNB010009966">
    <property type="protein sequence ID" value="GJS70904.1"/>
    <property type="molecule type" value="Genomic_DNA"/>
</dbReference>